<dbReference type="PANTHER" id="PTHR30540:SF83">
    <property type="entry name" value="K+ POTASSIUM TRANSPORTER"/>
    <property type="match status" value="1"/>
</dbReference>
<evidence type="ECO:0000256" key="8">
    <source>
        <dbReference type="ARBA" id="ARBA00023136"/>
    </source>
</evidence>
<evidence type="ECO:0000313" key="12">
    <source>
        <dbReference type="EMBL" id="KAK6532111.1"/>
    </source>
</evidence>
<evidence type="ECO:0000256" key="3">
    <source>
        <dbReference type="ARBA" id="ARBA00022538"/>
    </source>
</evidence>
<organism evidence="12 13">
    <name type="scientific">Orbilia ellipsospora</name>
    <dbReference type="NCBI Taxonomy" id="2528407"/>
    <lineage>
        <taxon>Eukaryota</taxon>
        <taxon>Fungi</taxon>
        <taxon>Dikarya</taxon>
        <taxon>Ascomycota</taxon>
        <taxon>Pezizomycotina</taxon>
        <taxon>Orbiliomycetes</taxon>
        <taxon>Orbiliales</taxon>
        <taxon>Orbiliaceae</taxon>
        <taxon>Orbilia</taxon>
    </lineage>
</organism>
<keyword evidence="3" id="KW-0633">Potassium transport</keyword>
<dbReference type="PANTHER" id="PTHR30540">
    <property type="entry name" value="OSMOTIC STRESS POTASSIUM TRANSPORTER"/>
    <property type="match status" value="1"/>
</dbReference>
<dbReference type="EMBL" id="JAVHJO010000012">
    <property type="protein sequence ID" value="KAK6532111.1"/>
    <property type="molecule type" value="Genomic_DNA"/>
</dbReference>
<dbReference type="GO" id="GO:0015079">
    <property type="term" value="F:potassium ion transmembrane transporter activity"/>
    <property type="evidence" value="ECO:0007669"/>
    <property type="project" value="InterPro"/>
</dbReference>
<evidence type="ECO:0000256" key="9">
    <source>
        <dbReference type="SAM" id="Phobius"/>
    </source>
</evidence>
<dbReference type="InterPro" id="IPR003855">
    <property type="entry name" value="K+_transporter"/>
</dbReference>
<keyword evidence="13" id="KW-1185">Reference proteome</keyword>
<evidence type="ECO:0000256" key="1">
    <source>
        <dbReference type="ARBA" id="ARBA00004141"/>
    </source>
</evidence>
<evidence type="ECO:0000256" key="5">
    <source>
        <dbReference type="ARBA" id="ARBA00022958"/>
    </source>
</evidence>
<dbReference type="Pfam" id="PF02705">
    <property type="entry name" value="K_trans"/>
    <property type="match status" value="1"/>
</dbReference>
<evidence type="ECO:0000256" key="2">
    <source>
        <dbReference type="ARBA" id="ARBA00022448"/>
    </source>
</evidence>
<sequence length="784" mass="86827">MHTQAGDDGKAMTKVETGRNEDLVKNFSAAGDYDDGNLDYVEGDVKKKQVFHGTMLLWVAYQATGVIYGDIGTSPLYVYSSTFTSEPTWDDLVGALSLIIWSLTIIVTIKYVFIVLQADDEGEGGTFALFSLLSRYINIVRRDPQDVSAIKMSRYSTNELGDSHQAVRSVVEQSKFIKFLLSSLSIFGVTLVMSDGVLTPAQSVLGAIQGLRVVSPELSTDAIIGITCAILVFLFLIQPFGVTKLTMAFSPIVIIWLLLNAVFGIYNLVRYDHTVLKAFSPYFAGAWFARNGTDGWKSLGGILLAFTGCECLFADLGSFSKRAIQISWVCFAYPALLLAYAGQAAYISRNEGAYSNPFFNTVPHGLFWPSLIISILAAIVASQATITATFQLLTQIMALNYFPKLKVIHTSTKIHGQVYIPFANWLLMIGCVIVTAVYNNTTSLGNAYGVCVILVTFITTCLVGMVAIIVWRINIIVVTTVFFMIACFDGLFLSAALTKVPSGAWFTLLLAVILASVMMLWRFGKHRQWEAERTMQIHDKAFHNAVVAKHDDIWLVGGTKAVSGIKGIGIFMDKTGFLYPTVYTRFLRSFEARHAVTIFLNIRHVTIPSIEESNRYAVSKLDSLPNTYRIVARYGYTESVPENLSEIIKVKVSDFVARFDRKVFESPSGESAKPESVSEVTGIAPAITFTQSDEITPTNVVRQRHNHVEPSSTTSEKTALASAFEEQVVFLLGKQRLIERKDRNIVSKTFLAFYVWLREQTTNKVNFLGLPIEQVVEIGSITEI</sequence>
<accession>A0AAV9X2B6</accession>
<feature type="transmembrane region" description="Helical" evidence="9">
    <location>
        <begin position="367"/>
        <end position="397"/>
    </location>
</feature>
<keyword evidence="7" id="KW-0406">Ion transport</keyword>
<keyword evidence="2" id="KW-0813">Transport</keyword>
<keyword evidence="8 9" id="KW-0472">Membrane</keyword>
<evidence type="ECO:0000256" key="4">
    <source>
        <dbReference type="ARBA" id="ARBA00022692"/>
    </source>
</evidence>
<dbReference type="Proteomes" id="UP001365542">
    <property type="component" value="Unassembled WGS sequence"/>
</dbReference>
<proteinExistence type="predicted"/>
<feature type="transmembrane region" description="Helical" evidence="9">
    <location>
        <begin position="503"/>
        <end position="523"/>
    </location>
</feature>
<feature type="transmembrane region" description="Helical" evidence="9">
    <location>
        <begin position="218"/>
        <end position="237"/>
    </location>
</feature>
<dbReference type="Pfam" id="PF22776">
    <property type="entry name" value="K_trans_C"/>
    <property type="match status" value="1"/>
</dbReference>
<comment type="subcellular location">
    <subcellularLocation>
        <location evidence="1">Membrane</location>
        <topology evidence="1">Multi-pass membrane protein</topology>
    </subcellularLocation>
</comment>
<evidence type="ECO:0008006" key="14">
    <source>
        <dbReference type="Google" id="ProtNLM"/>
    </source>
</evidence>
<keyword evidence="6 9" id="KW-1133">Transmembrane helix</keyword>
<evidence type="ECO:0000259" key="11">
    <source>
        <dbReference type="Pfam" id="PF22776"/>
    </source>
</evidence>
<gene>
    <name evidence="12" type="ORF">TWF694_003273</name>
</gene>
<feature type="transmembrane region" description="Helical" evidence="9">
    <location>
        <begin position="249"/>
        <end position="269"/>
    </location>
</feature>
<feature type="transmembrane region" description="Helical" evidence="9">
    <location>
        <begin position="444"/>
        <end position="468"/>
    </location>
</feature>
<comment type="caution">
    <text evidence="12">The sequence shown here is derived from an EMBL/GenBank/DDBJ whole genome shotgun (WGS) entry which is preliminary data.</text>
</comment>
<dbReference type="NCBIfam" id="TIGR00794">
    <property type="entry name" value="kup"/>
    <property type="match status" value="1"/>
</dbReference>
<feature type="transmembrane region" description="Helical" evidence="9">
    <location>
        <begin position="475"/>
        <end position="497"/>
    </location>
</feature>
<evidence type="ECO:0000256" key="7">
    <source>
        <dbReference type="ARBA" id="ARBA00023065"/>
    </source>
</evidence>
<feature type="transmembrane region" description="Helical" evidence="9">
    <location>
        <begin position="176"/>
        <end position="198"/>
    </location>
</feature>
<feature type="domain" description="K+ potassium transporter C-terminal" evidence="11">
    <location>
        <begin position="566"/>
        <end position="784"/>
    </location>
</feature>
<feature type="transmembrane region" description="Helical" evidence="9">
    <location>
        <begin position="326"/>
        <end position="347"/>
    </location>
</feature>
<reference evidence="12 13" key="1">
    <citation type="submission" date="2019-10" db="EMBL/GenBank/DDBJ databases">
        <authorList>
            <person name="Palmer J.M."/>
        </authorList>
    </citation>
    <scope>NUCLEOTIDE SEQUENCE [LARGE SCALE GENOMIC DNA]</scope>
    <source>
        <strain evidence="12 13">TWF694</strain>
    </source>
</reference>
<protein>
    <recommendedName>
        <fullName evidence="14">Potassium transporter</fullName>
    </recommendedName>
</protein>
<keyword evidence="4 9" id="KW-0812">Transmembrane</keyword>
<feature type="transmembrane region" description="Helical" evidence="9">
    <location>
        <begin position="92"/>
        <end position="113"/>
    </location>
</feature>
<evidence type="ECO:0000256" key="6">
    <source>
        <dbReference type="ARBA" id="ARBA00022989"/>
    </source>
</evidence>
<evidence type="ECO:0000313" key="13">
    <source>
        <dbReference type="Proteomes" id="UP001365542"/>
    </source>
</evidence>
<dbReference type="InterPro" id="IPR053952">
    <property type="entry name" value="K_trans_C"/>
</dbReference>
<keyword evidence="5" id="KW-0630">Potassium</keyword>
<feature type="transmembrane region" description="Helical" evidence="9">
    <location>
        <begin position="296"/>
        <end position="314"/>
    </location>
</feature>
<dbReference type="GO" id="GO:0016020">
    <property type="term" value="C:membrane"/>
    <property type="evidence" value="ECO:0007669"/>
    <property type="project" value="UniProtKB-SubCell"/>
</dbReference>
<evidence type="ECO:0000259" key="10">
    <source>
        <dbReference type="Pfam" id="PF02705"/>
    </source>
</evidence>
<dbReference type="InterPro" id="IPR053951">
    <property type="entry name" value="K_trans_N"/>
</dbReference>
<dbReference type="AlphaFoldDB" id="A0AAV9X2B6"/>
<feature type="domain" description="K+ potassium transporter integral membrane" evidence="10">
    <location>
        <begin position="60"/>
        <end position="542"/>
    </location>
</feature>
<feature type="transmembrane region" description="Helical" evidence="9">
    <location>
        <begin position="418"/>
        <end position="438"/>
    </location>
</feature>
<feature type="transmembrane region" description="Helical" evidence="9">
    <location>
        <begin position="56"/>
        <end position="80"/>
    </location>
</feature>
<name>A0AAV9X2B6_9PEZI</name>